<proteinExistence type="predicted"/>
<keyword evidence="8" id="KW-0902">Two-component regulatory system</keyword>
<dbReference type="InterPro" id="IPR050482">
    <property type="entry name" value="Sensor_HK_TwoCompSys"/>
</dbReference>
<evidence type="ECO:0000256" key="7">
    <source>
        <dbReference type="ARBA" id="ARBA00022840"/>
    </source>
</evidence>
<dbReference type="PANTHER" id="PTHR24421:SF10">
    <property type="entry name" value="NITRATE_NITRITE SENSOR PROTEIN NARQ"/>
    <property type="match status" value="1"/>
</dbReference>
<dbReference type="EC" id="2.7.13.3" evidence="2"/>
<dbReference type="SUPFAM" id="SSF55874">
    <property type="entry name" value="ATPase domain of HSP90 chaperone/DNA topoisomerase II/histidine kinase"/>
    <property type="match status" value="1"/>
</dbReference>
<keyword evidence="6 11" id="KW-0418">Kinase</keyword>
<comment type="catalytic activity">
    <reaction evidence="1">
        <text>ATP + protein L-histidine = ADP + protein N-phospho-L-histidine.</text>
        <dbReference type="EC" id="2.7.13.3"/>
    </reaction>
</comment>
<dbReference type="GO" id="GO:0005524">
    <property type="term" value="F:ATP binding"/>
    <property type="evidence" value="ECO:0007669"/>
    <property type="project" value="UniProtKB-KW"/>
</dbReference>
<reference evidence="11" key="1">
    <citation type="submission" date="2022-08" db="EMBL/GenBank/DDBJ databases">
        <authorList>
            <person name="Tistechok S."/>
            <person name="Samborskyy M."/>
            <person name="Roman I."/>
        </authorList>
    </citation>
    <scope>NUCLEOTIDE SEQUENCE</scope>
    <source>
        <strain evidence="11">DSM 103496</strain>
    </source>
</reference>
<dbReference type="Gene3D" id="1.20.5.1930">
    <property type="match status" value="1"/>
</dbReference>
<sequence>MRQNPPWWIGWRETALVVGVLAVGAVPGIFGELVPLWTVVILAVVGSALVVLRTRWPLACLLGTIPLYALPTLVPMLCTAVIAFTAGRRSRPLWRFWLAVAATGAAGLSLSLLTEEERTGELLAVAVGSFVFLIGIPALAGTLLGYRRPMVRLLKERNEYLERARELTAAQARVDERTRIAGEMHDLLGHRLSLISMHAGALELGTADASPKISGQAVLLRTTAATALAELRQILTVLGVSSDGLDEHTGTRADLTELVQESRHAGVDVDLVWSGGDLDDVDARTRYAVHRAVREGLTNVHRHAPTARATVEVRRTPDRVLATVVNTPETEARRTPPGSRRGLAGVEERSTLLGGSFSARAMPDRGFRLAVELPVRPAGQAPDDVVPVLGAEPPEVITAQVLTMPRLIGTGCLAVLLASPFVIALVGVVISLVVR</sequence>
<keyword evidence="3" id="KW-0597">Phosphoprotein</keyword>
<evidence type="ECO:0000256" key="4">
    <source>
        <dbReference type="ARBA" id="ARBA00022679"/>
    </source>
</evidence>
<dbReference type="Pfam" id="PF07730">
    <property type="entry name" value="HisKA_3"/>
    <property type="match status" value="1"/>
</dbReference>
<evidence type="ECO:0000256" key="3">
    <source>
        <dbReference type="ARBA" id="ARBA00022553"/>
    </source>
</evidence>
<feature type="transmembrane region" description="Helical" evidence="9">
    <location>
        <begin position="125"/>
        <end position="146"/>
    </location>
</feature>
<keyword evidence="4" id="KW-0808">Transferase</keyword>
<feature type="transmembrane region" description="Helical" evidence="9">
    <location>
        <begin position="412"/>
        <end position="434"/>
    </location>
</feature>
<dbReference type="GO" id="GO:0016020">
    <property type="term" value="C:membrane"/>
    <property type="evidence" value="ECO:0007669"/>
    <property type="project" value="InterPro"/>
</dbReference>
<evidence type="ECO:0000256" key="8">
    <source>
        <dbReference type="ARBA" id="ARBA00023012"/>
    </source>
</evidence>
<dbReference type="CDD" id="cd16917">
    <property type="entry name" value="HATPase_UhpB-NarQ-NarX-like"/>
    <property type="match status" value="1"/>
</dbReference>
<feature type="transmembrane region" description="Helical" evidence="9">
    <location>
        <begin position="33"/>
        <end position="53"/>
    </location>
</feature>
<keyword evidence="12" id="KW-1185">Reference proteome</keyword>
<evidence type="ECO:0000256" key="6">
    <source>
        <dbReference type="ARBA" id="ARBA00022777"/>
    </source>
</evidence>
<organism evidence="11 12">
    <name type="scientific">Umezawaea endophytica</name>
    <dbReference type="NCBI Taxonomy" id="1654476"/>
    <lineage>
        <taxon>Bacteria</taxon>
        <taxon>Bacillati</taxon>
        <taxon>Actinomycetota</taxon>
        <taxon>Actinomycetes</taxon>
        <taxon>Pseudonocardiales</taxon>
        <taxon>Pseudonocardiaceae</taxon>
        <taxon>Umezawaea</taxon>
    </lineage>
</organism>
<evidence type="ECO:0000313" key="11">
    <source>
        <dbReference type="EMBL" id="MCS7480969.1"/>
    </source>
</evidence>
<dbReference type="GO" id="GO:0000155">
    <property type="term" value="F:phosphorelay sensor kinase activity"/>
    <property type="evidence" value="ECO:0007669"/>
    <property type="project" value="InterPro"/>
</dbReference>
<feature type="transmembrane region" description="Helical" evidence="9">
    <location>
        <begin position="65"/>
        <end position="86"/>
    </location>
</feature>
<dbReference type="AlphaFoldDB" id="A0A9X2VRM2"/>
<dbReference type="EMBL" id="JANYMP010000016">
    <property type="protein sequence ID" value="MCS7480969.1"/>
    <property type="molecule type" value="Genomic_DNA"/>
</dbReference>
<accession>A0A9X2VRM2</accession>
<keyword evidence="5" id="KW-0547">Nucleotide-binding</keyword>
<evidence type="ECO:0000313" key="12">
    <source>
        <dbReference type="Proteomes" id="UP001141259"/>
    </source>
</evidence>
<feature type="domain" description="Signal transduction histidine kinase subgroup 3 dimerisation and phosphoacceptor" evidence="10">
    <location>
        <begin position="176"/>
        <end position="238"/>
    </location>
</feature>
<keyword evidence="9" id="KW-0812">Transmembrane</keyword>
<feature type="transmembrane region" description="Helical" evidence="9">
    <location>
        <begin position="93"/>
        <end position="113"/>
    </location>
</feature>
<dbReference type="Gene3D" id="3.30.565.10">
    <property type="entry name" value="Histidine kinase-like ATPase, C-terminal domain"/>
    <property type="match status" value="1"/>
</dbReference>
<evidence type="ECO:0000256" key="2">
    <source>
        <dbReference type="ARBA" id="ARBA00012438"/>
    </source>
</evidence>
<dbReference type="GO" id="GO:0046983">
    <property type="term" value="F:protein dimerization activity"/>
    <property type="evidence" value="ECO:0007669"/>
    <property type="project" value="InterPro"/>
</dbReference>
<evidence type="ECO:0000256" key="9">
    <source>
        <dbReference type="SAM" id="Phobius"/>
    </source>
</evidence>
<dbReference type="InterPro" id="IPR011712">
    <property type="entry name" value="Sig_transdc_His_kin_sub3_dim/P"/>
</dbReference>
<dbReference type="PANTHER" id="PTHR24421">
    <property type="entry name" value="NITRATE/NITRITE SENSOR PROTEIN NARX-RELATED"/>
    <property type="match status" value="1"/>
</dbReference>
<evidence type="ECO:0000256" key="5">
    <source>
        <dbReference type="ARBA" id="ARBA00022741"/>
    </source>
</evidence>
<gene>
    <name evidence="11" type="ORF">NZH93_29280</name>
</gene>
<keyword evidence="7" id="KW-0067">ATP-binding</keyword>
<dbReference type="InterPro" id="IPR036890">
    <property type="entry name" value="HATPase_C_sf"/>
</dbReference>
<protein>
    <recommendedName>
        <fullName evidence="2">histidine kinase</fullName>
        <ecNumber evidence="2">2.7.13.3</ecNumber>
    </recommendedName>
</protein>
<evidence type="ECO:0000256" key="1">
    <source>
        <dbReference type="ARBA" id="ARBA00000085"/>
    </source>
</evidence>
<comment type="caution">
    <text evidence="11">The sequence shown here is derived from an EMBL/GenBank/DDBJ whole genome shotgun (WGS) entry which is preliminary data.</text>
</comment>
<dbReference type="Proteomes" id="UP001141259">
    <property type="component" value="Unassembled WGS sequence"/>
</dbReference>
<feature type="transmembrane region" description="Helical" evidence="9">
    <location>
        <begin position="6"/>
        <end position="26"/>
    </location>
</feature>
<name>A0A9X2VRM2_9PSEU</name>
<keyword evidence="9" id="KW-0472">Membrane</keyword>
<dbReference type="RefSeq" id="WP_259626465.1">
    <property type="nucleotide sequence ID" value="NZ_JANYMP010000016.1"/>
</dbReference>
<keyword evidence="9" id="KW-1133">Transmembrane helix</keyword>
<evidence type="ECO:0000259" key="10">
    <source>
        <dbReference type="Pfam" id="PF07730"/>
    </source>
</evidence>